<keyword evidence="3" id="KW-1185">Reference proteome</keyword>
<evidence type="ECO:0000256" key="1">
    <source>
        <dbReference type="SAM" id="MobiDB-lite"/>
    </source>
</evidence>
<sequence length="165" mass="18598">MAEATRIPDSHEEKHDSLSNLDRIFNNFWLKLEHRMQQCALQLSESHSLRQPPPDPQQQLAALVGNKAIWWQRREKHPSLPCKAEGTIKTKRWTSSNAYRIRGDPTPAARPNMPIPNKHAQPLHRNAASGTSVAGLCAAPMRHRVNHTGRNRDSRSLAGCPDKTP</sequence>
<proteinExistence type="predicted"/>
<gene>
    <name evidence="2" type="ORF">PECUL_23A002374</name>
</gene>
<accession>A0AAD1WRD0</accession>
<dbReference type="AlphaFoldDB" id="A0AAD1WRD0"/>
<dbReference type="Proteomes" id="UP001295444">
    <property type="component" value="Chromosome 10"/>
</dbReference>
<dbReference type="EMBL" id="OW240921">
    <property type="protein sequence ID" value="CAH2319022.1"/>
    <property type="molecule type" value="Genomic_DNA"/>
</dbReference>
<protein>
    <submittedName>
        <fullName evidence="2">Uncharacterized protein</fullName>
    </submittedName>
</protein>
<reference evidence="2" key="1">
    <citation type="submission" date="2022-03" db="EMBL/GenBank/DDBJ databases">
        <authorList>
            <person name="Alioto T."/>
            <person name="Alioto T."/>
            <person name="Gomez Garrido J."/>
        </authorList>
    </citation>
    <scope>NUCLEOTIDE SEQUENCE</scope>
</reference>
<organism evidence="2 3">
    <name type="scientific">Pelobates cultripes</name>
    <name type="common">Western spadefoot toad</name>
    <dbReference type="NCBI Taxonomy" id="61616"/>
    <lineage>
        <taxon>Eukaryota</taxon>
        <taxon>Metazoa</taxon>
        <taxon>Chordata</taxon>
        <taxon>Craniata</taxon>
        <taxon>Vertebrata</taxon>
        <taxon>Euteleostomi</taxon>
        <taxon>Amphibia</taxon>
        <taxon>Batrachia</taxon>
        <taxon>Anura</taxon>
        <taxon>Pelobatoidea</taxon>
        <taxon>Pelobatidae</taxon>
        <taxon>Pelobates</taxon>
    </lineage>
</organism>
<name>A0AAD1WRD0_PELCU</name>
<evidence type="ECO:0000313" key="3">
    <source>
        <dbReference type="Proteomes" id="UP001295444"/>
    </source>
</evidence>
<feature type="region of interest" description="Disordered" evidence="1">
    <location>
        <begin position="143"/>
        <end position="165"/>
    </location>
</feature>
<evidence type="ECO:0000313" key="2">
    <source>
        <dbReference type="EMBL" id="CAH2319022.1"/>
    </source>
</evidence>